<keyword evidence="4" id="KW-0175">Coiled coil</keyword>
<evidence type="ECO:0000313" key="7">
    <source>
        <dbReference type="EMBL" id="EFM65045.1"/>
    </source>
</evidence>
<feature type="coiled-coil region" evidence="4">
    <location>
        <begin position="808"/>
        <end position="835"/>
    </location>
</feature>
<proteinExistence type="inferred from homology"/>
<dbReference type="SUPFAM" id="SSF52540">
    <property type="entry name" value="P-loop containing nucleoside triphosphate hydrolases"/>
    <property type="match status" value="1"/>
</dbReference>
<evidence type="ECO:0000256" key="2">
    <source>
        <dbReference type="ARBA" id="ARBA00011322"/>
    </source>
</evidence>
<organism evidence="7 8">
    <name type="scientific">Peptostreptococcus stomatis DSM 17678</name>
    <dbReference type="NCBI Taxonomy" id="596315"/>
    <lineage>
        <taxon>Bacteria</taxon>
        <taxon>Bacillati</taxon>
        <taxon>Bacillota</taxon>
        <taxon>Clostridia</taxon>
        <taxon>Peptostreptococcales</taxon>
        <taxon>Peptostreptococcaceae</taxon>
        <taxon>Peptostreptococcus</taxon>
    </lineage>
</organism>
<dbReference type="GO" id="GO:0006302">
    <property type="term" value="P:double-strand break repair"/>
    <property type="evidence" value="ECO:0007669"/>
    <property type="project" value="InterPro"/>
</dbReference>
<name>E0E235_9FIRM</name>
<accession>E0E235</accession>
<dbReference type="OrthoDB" id="9795626at2"/>
<dbReference type="Gene3D" id="3.40.50.300">
    <property type="entry name" value="P-loop containing nucleotide triphosphate hydrolases"/>
    <property type="match status" value="2"/>
</dbReference>
<keyword evidence="7" id="KW-0378">Hydrolase</keyword>
<dbReference type="PANTHER" id="PTHR32114">
    <property type="entry name" value="ABC TRANSPORTER ABCH.3"/>
    <property type="match status" value="1"/>
</dbReference>
<dbReference type="Pfam" id="PF13558">
    <property type="entry name" value="SbcC_Walker_B"/>
    <property type="match status" value="1"/>
</dbReference>
<gene>
    <name evidence="7" type="ORF">HMPREF0634_1587</name>
</gene>
<reference evidence="7 8" key="1">
    <citation type="submission" date="2010-08" db="EMBL/GenBank/DDBJ databases">
        <authorList>
            <person name="Harkins D.M."/>
            <person name="Madupu R."/>
            <person name="Durkin A.S."/>
            <person name="Torralba M."/>
            <person name="Methe B."/>
            <person name="Sutton G.G."/>
            <person name="Nelson K.E."/>
        </authorList>
    </citation>
    <scope>NUCLEOTIDE SEQUENCE [LARGE SCALE GENOMIC DNA]</scope>
    <source>
        <strain evidence="7 8">DSM 17678</strain>
    </source>
</reference>
<dbReference type="InterPro" id="IPR038729">
    <property type="entry name" value="Rad50/SbcC_AAA"/>
</dbReference>
<feature type="coiled-coil region" evidence="4">
    <location>
        <begin position="539"/>
        <end position="723"/>
    </location>
</feature>
<dbReference type="Proteomes" id="UP000003244">
    <property type="component" value="Unassembled WGS sequence"/>
</dbReference>
<dbReference type="GeneID" id="84801533"/>
<protein>
    <recommendedName>
        <fullName evidence="3">Nuclease SbcCD subunit C</fullName>
    </recommendedName>
</protein>
<comment type="caution">
    <text evidence="7">The sequence shown here is derived from an EMBL/GenBank/DDBJ whole genome shotgun (WGS) entry which is preliminary data.</text>
</comment>
<sequence>MKPIRLEIDGINSYASKQVIDFERLTSRGIFGIFGKTGSGKSTILDAMTLALYGNIARGSKEFINSNRDKASISYTFELGLGQDRVRYMVTRRFKKSERSGKTSATSDYVRLMFKGPDDDYEVLADKVGDVNKQIKAILGLEEGDFLKSVVLPQGRFGEFLSLTGKDRRNMLERIFNLEEYGTDLNVSLARYKRTVGDQINIVQAKLAEYPEVTQEAYKELEEEIKKLEEELKYSRKELVEEEKIYQEYREVHKLSLEKVRLEGLEKDLIDQKDSMEDLRSRLEITSTYFGLAEDIKKLEDLDIQLEKISKELDLGEKNYQVIRESIGEENENLLDLERQLKSSMQDTAYKNRVREAYQLENTKENLEKDKNDKISLVEDVLTQIKKIDKVLETRQEDLNKLEDQMGNIIDAIIEEEKIKVPSDDQLMDMNTNLHDLGAIISKHEDNEAKSKLLRDRTGKRQDQISQLRKDIKDKEKEIGDKKAQLESLVKENNELRLQDLAKDLKNILREGDHLGHACPVCGSMIESLDQGLVANIDLDIYKRNIDEVQADLDSLLQEREKRRLDLGRLETQLSLEKEELDRLELELAKSDIQVLRAKYKAQNDQLEREKSLKNLKEKEIAKLNKEKDKVNRDKSSIEKEIRDLIVDLESRKTRLEVYKDNIDKLDASSKSLEDQLRPLKRDLGTDNIQEVYEEMQRKEEAFDRLNKDISLQEESIERLKLEEGKILESCKDLTSQKEATQVRKETILAREEFKDIDRLRQEALSKDDYDQSLIKLEAYDKKILEIGHSIRLVLEGLAGRSVEEEALLQQEGLCKDLEEKLDILKDKLSTLTYQYKKMGQDLDLVASFLKDLANYQTKMDSILDLERVLRGNKFVEYLAQAYLQNIVYDASQRLDLITSGRYALEIDGDYAFVIRDNYKGGLRRSADTLSGGENFLVSLSLALALSSQIQLKGSAPLEFFFLDEGFGSLDRDLLDTVMTSLERLQGENMSVGIISHVEELKNMIPVKLEVEFDEIESSSKVKLSW</sequence>
<dbReference type="eggNOG" id="COG0419">
    <property type="taxonomic scope" value="Bacteria"/>
</dbReference>
<keyword evidence="8" id="KW-1185">Reference proteome</keyword>
<comment type="similarity">
    <text evidence="1">Belongs to the SMC family. SbcC subfamily.</text>
</comment>
<comment type="subunit">
    <text evidence="2">Heterodimer of SbcC and SbcD.</text>
</comment>
<evidence type="ECO:0000313" key="8">
    <source>
        <dbReference type="Proteomes" id="UP000003244"/>
    </source>
</evidence>
<evidence type="ECO:0000256" key="5">
    <source>
        <dbReference type="SAM" id="MobiDB-lite"/>
    </source>
</evidence>
<feature type="domain" description="Rad50/SbcC-type AAA" evidence="6">
    <location>
        <begin position="5"/>
        <end position="233"/>
    </location>
</feature>
<keyword evidence="7" id="KW-0269">Exonuclease</keyword>
<dbReference type="GO" id="GO:0004527">
    <property type="term" value="F:exonuclease activity"/>
    <property type="evidence" value="ECO:0007669"/>
    <property type="project" value="UniProtKB-KW"/>
</dbReference>
<evidence type="ECO:0000256" key="4">
    <source>
        <dbReference type="SAM" id="Coils"/>
    </source>
</evidence>
<dbReference type="InterPro" id="IPR027417">
    <property type="entry name" value="P-loop_NTPase"/>
</dbReference>
<keyword evidence="7" id="KW-0540">Nuclease</keyword>
<dbReference type="RefSeq" id="WP_007788790.1">
    <property type="nucleotide sequence ID" value="NZ_ADGQ01000030.1"/>
</dbReference>
<dbReference type="EMBL" id="ADGQ01000030">
    <property type="protein sequence ID" value="EFM65045.1"/>
    <property type="molecule type" value="Genomic_DNA"/>
</dbReference>
<dbReference type="Pfam" id="PF13476">
    <property type="entry name" value="AAA_23"/>
    <property type="match status" value="1"/>
</dbReference>
<evidence type="ECO:0000256" key="1">
    <source>
        <dbReference type="ARBA" id="ARBA00006930"/>
    </source>
</evidence>
<feature type="region of interest" description="Disordered" evidence="5">
    <location>
        <begin position="448"/>
        <end position="467"/>
    </location>
</feature>
<evidence type="ECO:0000256" key="3">
    <source>
        <dbReference type="ARBA" id="ARBA00013368"/>
    </source>
</evidence>
<evidence type="ECO:0000259" key="6">
    <source>
        <dbReference type="Pfam" id="PF13476"/>
    </source>
</evidence>
<dbReference type="STRING" id="596315.HMPREF0634_1587"/>
<feature type="coiled-coil region" evidence="4">
    <location>
        <begin position="211"/>
        <end position="412"/>
    </location>
</feature>
<dbReference type="PANTHER" id="PTHR32114:SF2">
    <property type="entry name" value="ABC TRANSPORTER ABCH.3"/>
    <property type="match status" value="1"/>
</dbReference>
<dbReference type="GO" id="GO:0016887">
    <property type="term" value="F:ATP hydrolysis activity"/>
    <property type="evidence" value="ECO:0007669"/>
    <property type="project" value="InterPro"/>
</dbReference>
<dbReference type="AlphaFoldDB" id="E0E235"/>